<reference evidence="2 3" key="1">
    <citation type="journal article" date="2016" name="Nat. Commun.">
        <title>Thousands of microbial genomes shed light on interconnected biogeochemical processes in an aquifer system.</title>
        <authorList>
            <person name="Anantharaman K."/>
            <person name="Brown C.T."/>
            <person name="Hug L.A."/>
            <person name="Sharon I."/>
            <person name="Castelle C.J."/>
            <person name="Probst A.J."/>
            <person name="Thomas B.C."/>
            <person name="Singh A."/>
            <person name="Wilkins M.J."/>
            <person name="Karaoz U."/>
            <person name="Brodie E.L."/>
            <person name="Williams K.H."/>
            <person name="Hubbard S.S."/>
            <person name="Banfield J.F."/>
        </authorList>
    </citation>
    <scope>NUCLEOTIDE SEQUENCE [LARGE SCALE GENOMIC DNA]</scope>
    <source>
        <strain evidence="3">RIFCSPHIGHO2_01_FULL_58_15</strain>
    </source>
</reference>
<comment type="caution">
    <text evidence="2">The sequence shown here is derived from an EMBL/GenBank/DDBJ whole genome shotgun (WGS) entry which is preliminary data.</text>
</comment>
<dbReference type="SUPFAM" id="SSF51735">
    <property type="entry name" value="NAD(P)-binding Rossmann-fold domains"/>
    <property type="match status" value="1"/>
</dbReference>
<name>A0A1G2PMB5_TERXR</name>
<dbReference type="Pfam" id="PF07993">
    <property type="entry name" value="NAD_binding_4"/>
    <property type="match status" value="1"/>
</dbReference>
<evidence type="ECO:0000313" key="3">
    <source>
        <dbReference type="Proteomes" id="UP000178690"/>
    </source>
</evidence>
<gene>
    <name evidence="2" type="ORF">A2682_00310</name>
</gene>
<dbReference type="AlphaFoldDB" id="A0A1G2PMB5"/>
<feature type="domain" description="Thioester reductase (TE)" evidence="1">
    <location>
        <begin position="8"/>
        <end position="234"/>
    </location>
</feature>
<dbReference type="EMBL" id="MHST01000009">
    <property type="protein sequence ID" value="OHA49456.1"/>
    <property type="molecule type" value="Genomic_DNA"/>
</dbReference>
<evidence type="ECO:0000259" key="1">
    <source>
        <dbReference type="Pfam" id="PF07993"/>
    </source>
</evidence>
<accession>A0A1G2PMB5</accession>
<sequence length="348" mass="38727">MDEKTIILTGATGSLGKLLLGELLASPHRVVLLIRAPSQYEAEMRAASLIRRHANAVQVIRGDLAKERLGLSETDYAGLLLRTTHILHAAASTRFDLSLETARRSNVGMTQRMLGLAEECVHLERFGFLSTAFVAGKRTGLIREDDFAHGEGFLNTYEQSKYEAEALMRVSASQLPMAIFRPSLIITPYEKRFRSSVSALTLGLFLIRKGFLPILPGDRKDSLDIVTAHDVAVAIVRLLLKPRLAHLCYHLTSGDKAPKIGEIADLLDEVAGKKLNLRLYGSEETFRRELKKVIRFRPGLGLFYKKISTFVLEMAHPKVFDRRNLLSELEGETFGEGSLEGLRALMKG</sequence>
<dbReference type="InterPro" id="IPR036291">
    <property type="entry name" value="NAD(P)-bd_dom_sf"/>
</dbReference>
<dbReference type="GO" id="GO:0080019">
    <property type="term" value="F:alcohol-forming very long-chain fatty acyl-CoA reductase activity"/>
    <property type="evidence" value="ECO:0007669"/>
    <property type="project" value="InterPro"/>
</dbReference>
<dbReference type="Gene3D" id="3.40.50.720">
    <property type="entry name" value="NAD(P)-binding Rossmann-like Domain"/>
    <property type="match status" value="1"/>
</dbReference>
<dbReference type="InterPro" id="IPR013120">
    <property type="entry name" value="FAR_NAD-bd"/>
</dbReference>
<proteinExistence type="predicted"/>
<dbReference type="Proteomes" id="UP000178690">
    <property type="component" value="Unassembled WGS sequence"/>
</dbReference>
<dbReference type="InterPro" id="IPR026055">
    <property type="entry name" value="FAR"/>
</dbReference>
<dbReference type="PANTHER" id="PTHR11011">
    <property type="entry name" value="MALE STERILITY PROTEIN 2-RELATED"/>
    <property type="match status" value="1"/>
</dbReference>
<organism evidence="2 3">
    <name type="scientific">Terrybacteria sp. (strain RIFCSPHIGHO2_01_FULL_58_15)</name>
    <dbReference type="NCBI Taxonomy" id="1802363"/>
    <lineage>
        <taxon>Bacteria</taxon>
        <taxon>Candidatus Terryibacteriota</taxon>
    </lineage>
</organism>
<protein>
    <recommendedName>
        <fullName evidence="1">Thioester reductase (TE) domain-containing protein</fullName>
    </recommendedName>
</protein>
<evidence type="ECO:0000313" key="2">
    <source>
        <dbReference type="EMBL" id="OHA49456.1"/>
    </source>
</evidence>
<dbReference type="STRING" id="1802363.A2682_00310"/>